<comment type="caution">
    <text evidence="1">The sequence shown here is derived from an EMBL/GenBank/DDBJ whole genome shotgun (WGS) entry which is preliminary data.</text>
</comment>
<name>A0A1T3CHF3_9HYPO</name>
<dbReference type="InterPro" id="IPR036890">
    <property type="entry name" value="HATPase_C_sf"/>
</dbReference>
<proteinExistence type="predicted"/>
<evidence type="ECO:0000313" key="2">
    <source>
        <dbReference type="Proteomes" id="UP000191004"/>
    </source>
</evidence>
<dbReference type="InterPro" id="IPR052957">
    <property type="entry name" value="Auxin_embryo_med"/>
</dbReference>
<dbReference type="NCBIfam" id="NF047352">
    <property type="entry name" value="P_loop_sacsin"/>
    <property type="match status" value="1"/>
</dbReference>
<evidence type="ECO:0000313" key="1">
    <source>
        <dbReference type="EMBL" id="OPB40492.1"/>
    </source>
</evidence>
<sequence length="905" mass="103740">MNSKTEAEKLINSIKQEYNLEGYEQLRTILTECLKLLSEELYDTSTHFLQELLQNADDNSYDCPNPKLVFTYKLGSLRVDSNETGFTASNIKAICSIHQSTKLGRKGYIGEKGIGFKSVFKVADVVWVSSNKFSFKFDKGEPFGLIAPTWAEFPEQTQPHQTSFFLQLSQDSDADTLIHDLIYFDPSFILFLRQIKEVVLHIEQHGGSIDKVINRKDEKSGSFEIRTLTTSNSIQRYIFISYEVTDLPKERKRPDYTKSEIVLAFPIMEPSSEPQLGIQNVFSSLPISSYGLRFLLQGDFLLAANRLHINVSSAWNCALRDALPQSFVQAIKTLNNTEEMKYTWPYFVPDTDTAAFFQPSRITIIEALKREELLENFAGNDSKPESLFFVDPIKFCDENGVPFTHQNSSHYLSSKYPEWTINSLISLGVQKLTDEEFVKHLESMLRIDAQNFQNQSIRWHSQLSRALIGVCGNSALREQLSKLALIPLSNGKWSSAEAGPLIFSVDIDLDLAASLSTFFDFVDKSALVDTARIELVRRLGAKEMDKREICRYIVDAHASENVRPEEWTREQLVLHAAFLVEQRWETPDPIDLWFATSDDKRCKGSKLYIYDNPKNDPSTRRVFEKLQKRFPMLHEDYLDQLKGFRASQISRVSTSAVSKMPTHDIDKGESSFPEKCGSSKNLTLGDYQSQDDMSDTFRNRKIIYLRDTLHLSTIPRLVVSHQTDLKVEFDMSEDFKFILSECSISDVFQILNDNWGYYSKWLGSESLYDRSRIRRKDATKRPRCDAYDYEVLYEKSRKKLIKDIGDTEVKLESGRSALGKTFLPNLDSKVDLDVDLPILKLHNANSKAMQERIARFGITVEASIHYYMASLESIHKTHATAPPRGALSHIYKNIESLYDDNEEYI</sequence>
<dbReference type="PANTHER" id="PTHR32387:SF0">
    <property type="entry name" value="PROTEIN NO VEIN"/>
    <property type="match status" value="1"/>
</dbReference>
<keyword evidence="2" id="KW-1185">Reference proteome</keyword>
<protein>
    <submittedName>
        <fullName evidence="1">Uncharacterized protein</fullName>
    </submittedName>
</protein>
<dbReference type="PANTHER" id="PTHR32387">
    <property type="entry name" value="WU:FJ29H11"/>
    <property type="match status" value="1"/>
</dbReference>
<accession>A0A1T3CHF3</accession>
<dbReference type="Proteomes" id="UP000191004">
    <property type="component" value="Unassembled WGS sequence"/>
</dbReference>
<reference evidence="1 2" key="1">
    <citation type="submission" date="2016-04" db="EMBL/GenBank/DDBJ databases">
        <title>Multiple horizontal gene transfer events from other fungi enriched the ability of the initially mycotrophic fungus Trichoderma (Ascomycota) to feed on dead plant biomass.</title>
        <authorList>
            <person name="Atanasova L."/>
            <person name="Chenthamara K."/>
            <person name="Zhang J."/>
            <person name="Grujic M."/>
            <person name="Henrissat B."/>
            <person name="Kuo A."/>
            <person name="Aertz A."/>
            <person name="Salamov A."/>
            <person name="Lipzen A."/>
            <person name="Labutti K."/>
            <person name="Barry K."/>
            <person name="Miao Y."/>
            <person name="Rahimi M.J."/>
            <person name="Shen Q."/>
            <person name="Grigoriev I.V."/>
            <person name="Kubicek C.P."/>
            <person name="Druzhinina I.S."/>
        </authorList>
    </citation>
    <scope>NUCLEOTIDE SEQUENCE [LARGE SCALE GENOMIC DNA]</scope>
    <source>
        <strain evidence="1 2">NJAU 4742</strain>
    </source>
</reference>
<dbReference type="Gene3D" id="3.30.565.10">
    <property type="entry name" value="Histidine kinase-like ATPase, C-terminal domain"/>
    <property type="match status" value="1"/>
</dbReference>
<dbReference type="SUPFAM" id="SSF55874">
    <property type="entry name" value="ATPase domain of HSP90 chaperone/DNA topoisomerase II/histidine kinase"/>
    <property type="match status" value="1"/>
</dbReference>
<dbReference type="AlphaFoldDB" id="A0A1T3CHF3"/>
<gene>
    <name evidence="1" type="ORF">A0O28_0005710</name>
</gene>
<organism evidence="1 2">
    <name type="scientific">Trichoderma guizhouense</name>
    <dbReference type="NCBI Taxonomy" id="1491466"/>
    <lineage>
        <taxon>Eukaryota</taxon>
        <taxon>Fungi</taxon>
        <taxon>Dikarya</taxon>
        <taxon>Ascomycota</taxon>
        <taxon>Pezizomycotina</taxon>
        <taxon>Sordariomycetes</taxon>
        <taxon>Hypocreomycetidae</taxon>
        <taxon>Hypocreales</taxon>
        <taxon>Hypocreaceae</taxon>
        <taxon>Trichoderma</taxon>
    </lineage>
</organism>
<dbReference type="EMBL" id="LVVK01000017">
    <property type="protein sequence ID" value="OPB40492.1"/>
    <property type="molecule type" value="Genomic_DNA"/>
</dbReference>